<dbReference type="Proteomes" id="UP000197025">
    <property type="component" value="Unassembled WGS sequence"/>
</dbReference>
<proteinExistence type="predicted"/>
<accession>A0A212RMP4</accession>
<dbReference type="EMBL" id="FYEK01000071">
    <property type="protein sequence ID" value="SNB73680.1"/>
    <property type="molecule type" value="Genomic_DNA"/>
</dbReference>
<name>A0A212RMP4_9CHLR</name>
<reference evidence="2" key="1">
    <citation type="submission" date="2017-06" db="EMBL/GenBank/DDBJ databases">
        <authorList>
            <person name="Varghese N."/>
            <person name="Submissions S."/>
        </authorList>
    </citation>
    <scope>NUCLEOTIDE SEQUENCE [LARGE SCALE GENOMIC DNA]</scope>
    <source>
        <strain evidence="2">JAD2</strain>
    </source>
</reference>
<sequence>MEEPRTPRLRDPLIVLAALALALIWGVNALTNRDPLWFWPWLNAQAAEIRITTGGREVAFVPGTPGYDRLNAALNQALSGLNLEGYEPQIGLSEATLAEYRHGPQSLVLWVRYDPPVQIHTAFFFPRADLLIIPLQGPHAELRPVFGALHGVIRLGALRLRDRRMLEEAVREVLP</sequence>
<evidence type="ECO:0000313" key="1">
    <source>
        <dbReference type="EMBL" id="SNB73680.1"/>
    </source>
</evidence>
<dbReference type="AlphaFoldDB" id="A0A212RMP4"/>
<evidence type="ECO:0000313" key="2">
    <source>
        <dbReference type="Proteomes" id="UP000197025"/>
    </source>
</evidence>
<organism evidence="1 2">
    <name type="scientific">Thermoflexus hugenholtzii JAD2</name>
    <dbReference type="NCBI Taxonomy" id="877466"/>
    <lineage>
        <taxon>Bacteria</taxon>
        <taxon>Bacillati</taxon>
        <taxon>Chloroflexota</taxon>
        <taxon>Thermoflexia</taxon>
        <taxon>Thermoflexales</taxon>
        <taxon>Thermoflexaceae</taxon>
        <taxon>Thermoflexus</taxon>
    </lineage>
</organism>
<gene>
    <name evidence="1" type="ORF">SAMN02746019_00019510</name>
</gene>
<protein>
    <submittedName>
        <fullName evidence="1">Uncharacterized protein</fullName>
    </submittedName>
</protein>
<keyword evidence="2" id="KW-1185">Reference proteome</keyword>
<dbReference type="InParanoid" id="A0A212RMP4"/>
<dbReference type="RefSeq" id="WP_088572202.1">
    <property type="nucleotide sequence ID" value="NZ_FYEK01000071.1"/>
</dbReference>